<keyword evidence="5 18" id="KW-0812">Transmembrane</keyword>
<dbReference type="InterPro" id="IPR001757">
    <property type="entry name" value="P_typ_ATPase"/>
</dbReference>
<feature type="compositionally biased region" description="Low complexity" evidence="19">
    <location>
        <begin position="1290"/>
        <end position="1299"/>
    </location>
</feature>
<feature type="binding site" evidence="16">
    <location>
        <position position="998"/>
    </location>
    <ligand>
        <name>ATP</name>
        <dbReference type="ChEBI" id="CHEBI:30616"/>
    </ligand>
</feature>
<dbReference type="SUPFAM" id="SSF81665">
    <property type="entry name" value="Calcium ATPase, transmembrane domain M"/>
    <property type="match status" value="1"/>
</dbReference>
<feature type="transmembrane region" description="Helical" evidence="18">
    <location>
        <begin position="1055"/>
        <end position="1077"/>
    </location>
</feature>
<dbReference type="GO" id="GO:0045332">
    <property type="term" value="P:phospholipid translocation"/>
    <property type="evidence" value="ECO:0007669"/>
    <property type="project" value="TreeGrafter"/>
</dbReference>
<dbReference type="Pfam" id="PF16209">
    <property type="entry name" value="PhoLip_ATPase_N"/>
    <property type="match status" value="1"/>
</dbReference>
<dbReference type="InterPro" id="IPR006539">
    <property type="entry name" value="P-type_ATPase_IV"/>
</dbReference>
<feature type="binding site" evidence="16">
    <location>
        <position position="711"/>
    </location>
    <ligand>
        <name>ATP</name>
        <dbReference type="ChEBI" id="CHEBI:30616"/>
    </ligand>
</feature>
<feature type="transmembrane region" description="Helical" evidence="18">
    <location>
        <begin position="1236"/>
        <end position="1255"/>
    </location>
</feature>
<dbReference type="GO" id="GO:0000287">
    <property type="term" value="F:magnesium ion binding"/>
    <property type="evidence" value="ECO:0007669"/>
    <property type="project" value="UniProtKB-UniRule"/>
</dbReference>
<dbReference type="InterPro" id="IPR023299">
    <property type="entry name" value="ATPase_P-typ_cyto_dom_N"/>
</dbReference>
<organism evidence="23 24">
    <name type="scientific">Coemansia thaxteri</name>
    <dbReference type="NCBI Taxonomy" id="2663907"/>
    <lineage>
        <taxon>Eukaryota</taxon>
        <taxon>Fungi</taxon>
        <taxon>Fungi incertae sedis</taxon>
        <taxon>Zoopagomycota</taxon>
        <taxon>Kickxellomycotina</taxon>
        <taxon>Kickxellomycetes</taxon>
        <taxon>Kickxellales</taxon>
        <taxon>Kickxellaceae</taxon>
        <taxon>Coemansia</taxon>
    </lineage>
</organism>
<feature type="binding site" evidence="16">
    <location>
        <position position="792"/>
    </location>
    <ligand>
        <name>ATP</name>
        <dbReference type="ChEBI" id="CHEBI:30616"/>
    </ligand>
</feature>
<keyword evidence="8 16" id="KW-0067">ATP-binding</keyword>
<dbReference type="InterPro" id="IPR059000">
    <property type="entry name" value="ATPase_P-type_domA"/>
</dbReference>
<feature type="binding site" evidence="16">
    <location>
        <position position="997"/>
    </location>
    <ligand>
        <name>ATP</name>
        <dbReference type="ChEBI" id="CHEBI:30616"/>
    </ligand>
</feature>
<evidence type="ECO:0000256" key="10">
    <source>
        <dbReference type="ARBA" id="ARBA00022967"/>
    </source>
</evidence>
<dbReference type="GO" id="GO:0005524">
    <property type="term" value="F:ATP binding"/>
    <property type="evidence" value="ECO:0007669"/>
    <property type="project" value="UniProtKB-UniRule"/>
</dbReference>
<evidence type="ECO:0000256" key="16">
    <source>
        <dbReference type="PIRSR" id="PIRSR606539-2"/>
    </source>
</evidence>
<evidence type="ECO:0000256" key="13">
    <source>
        <dbReference type="ARBA" id="ARBA00034036"/>
    </source>
</evidence>
<comment type="cofactor">
    <cofactor evidence="17">
        <name>Mg(2+)</name>
        <dbReference type="ChEBI" id="CHEBI:18420"/>
    </cofactor>
</comment>
<feature type="transmembrane region" description="Helical" evidence="18">
    <location>
        <begin position="116"/>
        <end position="134"/>
    </location>
</feature>
<dbReference type="EC" id="7.6.2.1" evidence="18"/>
<feature type="transmembrane region" description="Helical" evidence="18">
    <location>
        <begin position="1205"/>
        <end position="1224"/>
    </location>
</feature>
<evidence type="ECO:0000256" key="6">
    <source>
        <dbReference type="ARBA" id="ARBA00022723"/>
    </source>
</evidence>
<dbReference type="GO" id="GO:0016887">
    <property type="term" value="F:ATP hydrolysis activity"/>
    <property type="evidence" value="ECO:0007669"/>
    <property type="project" value="InterPro"/>
</dbReference>
<evidence type="ECO:0000256" key="15">
    <source>
        <dbReference type="PIRSR" id="PIRSR606539-1"/>
    </source>
</evidence>
<evidence type="ECO:0000313" key="23">
    <source>
        <dbReference type="EMBL" id="KAJ2003981.1"/>
    </source>
</evidence>
<feature type="active site" description="4-aspartylphosphate intermediate" evidence="15">
    <location>
        <position position="497"/>
    </location>
</feature>
<feature type="binding site" evidence="16">
    <location>
        <position position="974"/>
    </location>
    <ligand>
        <name>ATP</name>
        <dbReference type="ChEBI" id="CHEBI:30616"/>
    </ligand>
</feature>
<evidence type="ECO:0000256" key="9">
    <source>
        <dbReference type="ARBA" id="ARBA00022842"/>
    </source>
</evidence>
<dbReference type="GO" id="GO:0140326">
    <property type="term" value="F:ATPase-coupled intramembrane lipid transporter activity"/>
    <property type="evidence" value="ECO:0007669"/>
    <property type="project" value="UniProtKB-EC"/>
</dbReference>
<evidence type="ECO:0000256" key="2">
    <source>
        <dbReference type="ARBA" id="ARBA00004308"/>
    </source>
</evidence>
<comment type="subcellular location">
    <subcellularLocation>
        <location evidence="2">Endomembrane system</location>
    </subcellularLocation>
    <subcellularLocation>
        <location evidence="1 18">Membrane</location>
        <topology evidence="1 18">Multi-pass membrane protein</topology>
    </subcellularLocation>
</comment>
<dbReference type="InterPro" id="IPR036412">
    <property type="entry name" value="HAD-like_sf"/>
</dbReference>
<keyword evidence="7 16" id="KW-0547">Nucleotide-binding</keyword>
<dbReference type="SFLD" id="SFLDS00003">
    <property type="entry name" value="Haloacid_Dehalogenase"/>
    <property type="match status" value="1"/>
</dbReference>
<evidence type="ECO:0000256" key="19">
    <source>
        <dbReference type="SAM" id="MobiDB-lite"/>
    </source>
</evidence>
<sequence>MAHAAAKPSARAHWIKRLFMTRSRKAAAAAAAAAGGDGGGAPRTVYLNVPLPADALDAHGRPPQYPPNQIRTAKYTILSFVPKNLLEQFRRAANIYFLFLLVLQFVPAVTTGSPGLSALALFTIVLLTMAKDGYEDSKRSASDREANRAPAVVLSIPWANRNKLPSHHFRPRGLLRFLWSDSGAGGTIGGAGPSSADSGPRHELIGTDSDIGVDSGAWVITEWRHLHVGDIVLLRDGDSVPADVLLLSSSDEGGGCFIETKNLDGETNLKAKAAPPSTAHLTTPRLLGNFTCAIDAEPPTTQLYAFKGSLRVLPTDEYDSPKDRDPLGIDNLLLRGSVVRNTVWVAGIVLFTGGDTKIMMNAGETPSKQSRIERMLNYQVMSQFCLLFGLCMLSAVLGGVYYARPASFQALFVVQYQTSSGRSAPLYGFLTFWTSLILYQTVVPISLYVSIEVVRSFQAYFISQDIDMYYAPLDKRCKPQAWNLSDDLGQVEYIFSDKTGTLTQNIMEFRQCSIRGRVYGEIVSEDDEPTRAADLRRAMDTKIDEIFKNPHRQSAETTFLDTAIYDDLRADSTQARAVIEFFTVLALCHNVISHTPDPMNPNRVEYKAQSPDEAALVATARDVGFVFLRRDRDRVVCNFLGHEQTYQLLATLEFTSARKRMSVIVRRDDGRIMLLCKGADSVILERIRANQDRLRQATLDDLELFANHGLRTLCLGYRILDEAEYTAWRGDYDRAMASLGDREAEVEVASDAIERELQLVGGTAIEDKLQDGVPDTIAQLALAGIKLWVLTGDKTETAINIGYSCNLLNSDMQLIVVKAEDQDSTREQLERALREFGDTHGDLSYSGGGGGALAGVPPKSVGAWRRLIRGRRNNASAAVDAFHSARTAAAAQNSRGRRHGLRGVWDDVRTRNVPGVSTGGGAYAAELKRDAPLGLVIDGHSLKFALEPELSPLLLELAVRCQSVLCCRVSPLQKALVVRLVKQGLGTLCLAVGDGANDVSMIQEADIGIGINGEEGQQAVMASDYAIAQFRFLQKLLLVHGRWAYLRITTMILNFFYKNVVFTVSLFWFQLFCQWSVSNFFDYTLISLYNMLYTSLPPGVLGVFDQDLPAVVGVVVPQLYKRGIYKLEYSMARFWMYIADGLFQSAAITFLVVYTYYFSAAAKSDGLDSANRDDIGTVGAFCVVLTTNLYMGLNNRTWTWVMPAAQLVGLALLLGVFFVYGVIYNTGFSAGAAVRIFAQIDFWLLLVMTAVLCLMPHYIAKFVRSAWYPTDTDVVREIVHGFRKGKTRRSSSTSLGLRSSHGRMNHAATSPHKEVPFGAIPDYKLSASPPSATGARHWRRRLQPAVSHGAHAMEGAIPLNDLTPRISRASSAHGATHQMRSGGGSDALNRPGMYQGVPYPESDTALIACLHNLAHMGDPATATATPAVPAPFGGESRNILKRMSLYQQRRASLRVPNSAGGGSIGYSQAVAQDIALYDDAGHQMSPLQRNASRRSAAANSVHSSIYYLDDGSVQPYTGYAFAQQERPLQPADKSRHLRKRPR</sequence>
<feature type="binding site" evidence="16">
    <location>
        <position position="497"/>
    </location>
    <ligand>
        <name>ATP</name>
        <dbReference type="ChEBI" id="CHEBI:30616"/>
    </ligand>
</feature>
<dbReference type="CDD" id="cd02073">
    <property type="entry name" value="P-type_ATPase_APLT_Dnf-like"/>
    <property type="match status" value="1"/>
</dbReference>
<evidence type="ECO:0000256" key="18">
    <source>
        <dbReference type="RuleBase" id="RU362033"/>
    </source>
</evidence>
<dbReference type="FunFam" id="3.40.50.1000:FF:000130">
    <property type="entry name" value="Phospholipid-transporting ATPase"/>
    <property type="match status" value="1"/>
</dbReference>
<dbReference type="Pfam" id="PF00122">
    <property type="entry name" value="E1-E2_ATPase"/>
    <property type="match status" value="1"/>
</dbReference>
<dbReference type="InterPro" id="IPR008250">
    <property type="entry name" value="ATPase_P-typ_transduc_dom_A_sf"/>
</dbReference>
<feature type="domain" description="P-type ATPase A" evidence="20">
    <location>
        <begin position="215"/>
        <end position="272"/>
    </location>
</feature>
<evidence type="ECO:0000256" key="14">
    <source>
        <dbReference type="ARBA" id="ARBA00049128"/>
    </source>
</evidence>
<dbReference type="EMBL" id="JANBQF010000183">
    <property type="protein sequence ID" value="KAJ2003981.1"/>
    <property type="molecule type" value="Genomic_DNA"/>
</dbReference>
<gene>
    <name evidence="23" type="primary">DNF1</name>
    <name evidence="23" type="ORF">H4R26_002768</name>
</gene>
<evidence type="ECO:0000256" key="4">
    <source>
        <dbReference type="ARBA" id="ARBA00022553"/>
    </source>
</evidence>
<dbReference type="GO" id="GO:0005886">
    <property type="term" value="C:plasma membrane"/>
    <property type="evidence" value="ECO:0007669"/>
    <property type="project" value="TreeGrafter"/>
</dbReference>
<dbReference type="PRINTS" id="PR00119">
    <property type="entry name" value="CATATPASE"/>
</dbReference>
<feature type="binding site" evidence="16">
    <location>
        <position position="677"/>
    </location>
    <ligand>
        <name>ATP</name>
        <dbReference type="ChEBI" id="CHEBI:30616"/>
    </ligand>
</feature>
<evidence type="ECO:0000256" key="1">
    <source>
        <dbReference type="ARBA" id="ARBA00004141"/>
    </source>
</evidence>
<feature type="binding site" evidence="16">
    <location>
        <position position="613"/>
    </location>
    <ligand>
        <name>ATP</name>
        <dbReference type="ChEBI" id="CHEBI:30616"/>
    </ligand>
</feature>
<feature type="binding site" evidence="16">
    <location>
        <position position="499"/>
    </location>
    <ligand>
        <name>ATP</name>
        <dbReference type="ChEBI" id="CHEBI:30616"/>
    </ligand>
</feature>
<dbReference type="NCBIfam" id="TIGR01494">
    <property type="entry name" value="ATPase_P-type"/>
    <property type="match status" value="1"/>
</dbReference>
<keyword evidence="6 17" id="KW-0479">Metal-binding</keyword>
<feature type="binding site" evidence="17">
    <location>
        <position position="998"/>
    </location>
    <ligand>
        <name>Mg(2+)</name>
        <dbReference type="ChEBI" id="CHEBI:18420"/>
    </ligand>
</feature>
<evidence type="ECO:0000256" key="17">
    <source>
        <dbReference type="PIRSR" id="PIRSR606539-3"/>
    </source>
</evidence>
<evidence type="ECO:0000256" key="3">
    <source>
        <dbReference type="ARBA" id="ARBA00008109"/>
    </source>
</evidence>
<keyword evidence="12 18" id="KW-0472">Membrane</keyword>
<dbReference type="Gene3D" id="2.70.150.10">
    <property type="entry name" value="Calcium-transporting ATPase, cytoplasmic transduction domain A"/>
    <property type="match status" value="1"/>
</dbReference>
<dbReference type="FunFam" id="3.40.50.1000:FF:000001">
    <property type="entry name" value="Phospholipid-transporting ATPase IC"/>
    <property type="match status" value="1"/>
</dbReference>
<dbReference type="InterPro" id="IPR032631">
    <property type="entry name" value="P-type_ATPase_N"/>
</dbReference>
<feature type="domain" description="P-type ATPase C-terminal" evidence="22">
    <location>
        <begin position="1020"/>
        <end position="1270"/>
    </location>
</feature>
<dbReference type="PROSITE" id="PS00154">
    <property type="entry name" value="ATPASE_E1_E2"/>
    <property type="match status" value="1"/>
</dbReference>
<feature type="region of interest" description="Disordered" evidence="19">
    <location>
        <begin position="1521"/>
        <end position="1542"/>
    </location>
</feature>
<feature type="binding site" evidence="16">
    <location>
        <position position="968"/>
    </location>
    <ligand>
        <name>ATP</name>
        <dbReference type="ChEBI" id="CHEBI:30616"/>
    </ligand>
</feature>
<evidence type="ECO:0000256" key="5">
    <source>
        <dbReference type="ARBA" id="ARBA00022692"/>
    </source>
</evidence>
<evidence type="ECO:0000259" key="20">
    <source>
        <dbReference type="Pfam" id="PF00122"/>
    </source>
</evidence>
<evidence type="ECO:0000313" key="24">
    <source>
        <dbReference type="Proteomes" id="UP001150907"/>
    </source>
</evidence>
<keyword evidence="10 18" id="KW-1278">Translocase</keyword>
<dbReference type="SUPFAM" id="SSF81653">
    <property type="entry name" value="Calcium ATPase, transduction domain A"/>
    <property type="match status" value="1"/>
</dbReference>
<dbReference type="Pfam" id="PF13246">
    <property type="entry name" value="Cation_ATPase"/>
    <property type="match status" value="1"/>
</dbReference>
<feature type="binding site" evidence="16">
    <location>
        <position position="654"/>
    </location>
    <ligand>
        <name>ATP</name>
        <dbReference type="ChEBI" id="CHEBI:30616"/>
    </ligand>
</feature>
<dbReference type="PANTHER" id="PTHR24092:SF153">
    <property type="entry name" value="PHOSPHOLIPID-TRANSPORTING ATPASE"/>
    <property type="match status" value="1"/>
</dbReference>
<dbReference type="SUPFAM" id="SSF81660">
    <property type="entry name" value="Metal cation-transporting ATPase, ATP-binding domain N"/>
    <property type="match status" value="1"/>
</dbReference>
<dbReference type="FunFam" id="3.40.1110.10:FF:000087">
    <property type="entry name" value="Phospholipid-transporting ATPase"/>
    <property type="match status" value="1"/>
</dbReference>
<feature type="binding site" evidence="17">
    <location>
        <position position="499"/>
    </location>
    <ligand>
        <name>Mg(2+)</name>
        <dbReference type="ChEBI" id="CHEBI:18420"/>
    </ligand>
</feature>
<name>A0A9W8EI70_9FUNG</name>
<feature type="binding site" evidence="17">
    <location>
        <position position="994"/>
    </location>
    <ligand>
        <name>Mg(2+)</name>
        <dbReference type="ChEBI" id="CHEBI:18420"/>
    </ligand>
</feature>
<keyword evidence="9 17" id="KW-0460">Magnesium</keyword>
<dbReference type="InterPro" id="IPR032630">
    <property type="entry name" value="P_typ_ATPase_c"/>
</dbReference>
<evidence type="ECO:0000256" key="12">
    <source>
        <dbReference type="ARBA" id="ARBA00023136"/>
    </source>
</evidence>
<feature type="binding site" evidence="17">
    <location>
        <position position="497"/>
    </location>
    <ligand>
        <name>Mg(2+)</name>
        <dbReference type="ChEBI" id="CHEBI:18420"/>
    </ligand>
</feature>
<reference evidence="23" key="1">
    <citation type="submission" date="2022-07" db="EMBL/GenBank/DDBJ databases">
        <title>Phylogenomic reconstructions and comparative analyses of Kickxellomycotina fungi.</title>
        <authorList>
            <person name="Reynolds N.K."/>
            <person name="Stajich J.E."/>
            <person name="Barry K."/>
            <person name="Grigoriev I.V."/>
            <person name="Crous P."/>
            <person name="Smith M.E."/>
        </authorList>
    </citation>
    <scope>NUCLEOTIDE SEQUENCE</scope>
    <source>
        <strain evidence="23">IMI 214461</strain>
    </source>
</reference>
<feature type="region of interest" description="Disordered" evidence="19">
    <location>
        <begin position="1369"/>
        <end position="1396"/>
    </location>
</feature>
<accession>A0A9W8EI70</accession>
<feature type="region of interest" description="Disordered" evidence="19">
    <location>
        <begin position="1286"/>
        <end position="1315"/>
    </location>
</feature>
<dbReference type="InterPro" id="IPR044492">
    <property type="entry name" value="P_typ_ATPase_HD_dom"/>
</dbReference>
<feature type="transmembrane region" description="Helical" evidence="18">
    <location>
        <begin position="384"/>
        <end position="404"/>
    </location>
</feature>
<feature type="transmembrane region" description="Helical" evidence="18">
    <location>
        <begin position="1132"/>
        <end position="1155"/>
    </location>
</feature>
<evidence type="ECO:0000256" key="11">
    <source>
        <dbReference type="ARBA" id="ARBA00022989"/>
    </source>
</evidence>
<feature type="transmembrane region" description="Helical" evidence="18">
    <location>
        <begin position="424"/>
        <end position="449"/>
    </location>
</feature>
<dbReference type="InterPro" id="IPR018303">
    <property type="entry name" value="ATPase_P-typ_P_site"/>
</dbReference>
<dbReference type="Gene3D" id="3.40.1110.10">
    <property type="entry name" value="Calcium-transporting ATPase, cytoplasmic domain N"/>
    <property type="match status" value="1"/>
</dbReference>
<proteinExistence type="inferred from homology"/>
<dbReference type="Gene3D" id="3.40.50.1000">
    <property type="entry name" value="HAD superfamily/HAD-like"/>
    <property type="match status" value="1"/>
</dbReference>
<dbReference type="NCBIfam" id="TIGR01652">
    <property type="entry name" value="ATPase-Plipid"/>
    <property type="match status" value="1"/>
</dbReference>
<dbReference type="InterPro" id="IPR023214">
    <property type="entry name" value="HAD_sf"/>
</dbReference>
<evidence type="ECO:0000256" key="8">
    <source>
        <dbReference type="ARBA" id="ARBA00022840"/>
    </source>
</evidence>
<dbReference type="InterPro" id="IPR023298">
    <property type="entry name" value="ATPase_P-typ_TM_dom_sf"/>
</dbReference>
<dbReference type="PANTHER" id="PTHR24092">
    <property type="entry name" value="PROBABLE PHOSPHOLIPID-TRANSPORTING ATPASE"/>
    <property type="match status" value="1"/>
</dbReference>
<evidence type="ECO:0000259" key="21">
    <source>
        <dbReference type="Pfam" id="PF16209"/>
    </source>
</evidence>
<feature type="binding site" evidence="16">
    <location>
        <position position="791"/>
    </location>
    <ligand>
        <name>ATP</name>
        <dbReference type="ChEBI" id="CHEBI:30616"/>
    </ligand>
</feature>
<dbReference type="Pfam" id="PF16212">
    <property type="entry name" value="PhoLip_ATPase_C"/>
    <property type="match status" value="1"/>
</dbReference>
<feature type="binding site" evidence="16">
    <location>
        <position position="498"/>
    </location>
    <ligand>
        <name>ATP</name>
        <dbReference type="ChEBI" id="CHEBI:30616"/>
    </ligand>
</feature>
<comment type="similarity">
    <text evidence="3 18">Belongs to the cation transport ATPase (P-type) (TC 3.A.3) family. Type IV subfamily.</text>
</comment>
<protein>
    <recommendedName>
        <fullName evidence="18">Phospholipid-transporting ATPase</fullName>
        <ecNumber evidence="18">7.6.2.1</ecNumber>
    </recommendedName>
</protein>
<comment type="catalytic activity">
    <reaction evidence="13 18">
        <text>ATP + H2O + phospholipidSide 1 = ADP + phosphate + phospholipidSide 2.</text>
        <dbReference type="EC" id="7.6.2.1"/>
    </reaction>
</comment>
<comment type="catalytic activity">
    <reaction evidence="14">
        <text>a 1,2-diacyl-sn-glycero-3-phosphoethanolamine(out) + ATP + H2O = a 1,2-diacyl-sn-glycero-3-phosphoethanolamine(in) + ADP + phosphate + H(+)</text>
        <dbReference type="Rhea" id="RHEA:66132"/>
        <dbReference type="ChEBI" id="CHEBI:15377"/>
        <dbReference type="ChEBI" id="CHEBI:15378"/>
        <dbReference type="ChEBI" id="CHEBI:30616"/>
        <dbReference type="ChEBI" id="CHEBI:43474"/>
        <dbReference type="ChEBI" id="CHEBI:64612"/>
        <dbReference type="ChEBI" id="CHEBI:456216"/>
    </reaction>
    <physiologicalReaction direction="left-to-right" evidence="14">
        <dbReference type="Rhea" id="RHEA:66133"/>
    </physiologicalReaction>
</comment>
<dbReference type="Proteomes" id="UP001150907">
    <property type="component" value="Unassembled WGS sequence"/>
</dbReference>
<dbReference type="SUPFAM" id="SSF56784">
    <property type="entry name" value="HAD-like"/>
    <property type="match status" value="1"/>
</dbReference>
<evidence type="ECO:0000256" key="7">
    <source>
        <dbReference type="ARBA" id="ARBA00022741"/>
    </source>
</evidence>
<comment type="caution">
    <text evidence="23">The sequence shown here is derived from an EMBL/GenBank/DDBJ whole genome shotgun (WGS) entry which is preliminary data.</text>
</comment>
<keyword evidence="11 18" id="KW-1133">Transmembrane helix</keyword>
<dbReference type="SFLD" id="SFLDF00027">
    <property type="entry name" value="p-type_atpase"/>
    <property type="match status" value="1"/>
</dbReference>
<keyword evidence="24" id="KW-1185">Reference proteome</keyword>
<dbReference type="OrthoDB" id="377733at2759"/>
<keyword evidence="4" id="KW-0597">Phosphoprotein</keyword>
<feature type="transmembrane region" description="Helical" evidence="18">
    <location>
        <begin position="1175"/>
        <end position="1193"/>
    </location>
</feature>
<evidence type="ECO:0000259" key="22">
    <source>
        <dbReference type="Pfam" id="PF16212"/>
    </source>
</evidence>
<feature type="domain" description="P-type ATPase N-terminal" evidence="21">
    <location>
        <begin position="62"/>
        <end position="115"/>
    </location>
</feature>
<dbReference type="SFLD" id="SFLDG00002">
    <property type="entry name" value="C1.7:_P-type_atpase_like"/>
    <property type="match status" value="1"/>
</dbReference>
<feature type="binding site" evidence="16">
    <location>
        <position position="793"/>
    </location>
    <ligand>
        <name>ATP</name>
        <dbReference type="ChEBI" id="CHEBI:30616"/>
    </ligand>
</feature>